<organism evidence="2 3">
    <name type="scientific">Pleomassaria siparia CBS 279.74</name>
    <dbReference type="NCBI Taxonomy" id="1314801"/>
    <lineage>
        <taxon>Eukaryota</taxon>
        <taxon>Fungi</taxon>
        <taxon>Dikarya</taxon>
        <taxon>Ascomycota</taxon>
        <taxon>Pezizomycotina</taxon>
        <taxon>Dothideomycetes</taxon>
        <taxon>Pleosporomycetidae</taxon>
        <taxon>Pleosporales</taxon>
        <taxon>Pleomassariaceae</taxon>
        <taxon>Pleomassaria</taxon>
    </lineage>
</organism>
<feature type="signal peptide" evidence="1">
    <location>
        <begin position="1"/>
        <end position="20"/>
    </location>
</feature>
<name>A0A6G1JR20_9PLEO</name>
<protein>
    <submittedName>
        <fullName evidence="2">Uncharacterized protein</fullName>
    </submittedName>
</protein>
<dbReference type="OrthoDB" id="10336069at2759"/>
<keyword evidence="3" id="KW-1185">Reference proteome</keyword>
<dbReference type="EMBL" id="MU005791">
    <property type="protein sequence ID" value="KAF2702950.1"/>
    <property type="molecule type" value="Genomic_DNA"/>
</dbReference>
<sequence length="78" mass="7970">MQFFSIITVVAALGLTSASALPQTGSVATGACGIDTYLNQYYCIIRGVSYGCATGTCEGRSGPDFPCSGGDGVYECPK</sequence>
<feature type="chain" id="PRO_5026291888" evidence="1">
    <location>
        <begin position="21"/>
        <end position="78"/>
    </location>
</feature>
<gene>
    <name evidence="2" type="ORF">K504DRAFT_508579</name>
</gene>
<accession>A0A6G1JR20</accession>
<dbReference type="AlphaFoldDB" id="A0A6G1JR20"/>
<reference evidence="2" key="1">
    <citation type="journal article" date="2020" name="Stud. Mycol.">
        <title>101 Dothideomycetes genomes: a test case for predicting lifestyles and emergence of pathogens.</title>
        <authorList>
            <person name="Haridas S."/>
            <person name="Albert R."/>
            <person name="Binder M."/>
            <person name="Bloem J."/>
            <person name="Labutti K."/>
            <person name="Salamov A."/>
            <person name="Andreopoulos B."/>
            <person name="Baker S."/>
            <person name="Barry K."/>
            <person name="Bills G."/>
            <person name="Bluhm B."/>
            <person name="Cannon C."/>
            <person name="Castanera R."/>
            <person name="Culley D."/>
            <person name="Daum C."/>
            <person name="Ezra D."/>
            <person name="Gonzalez J."/>
            <person name="Henrissat B."/>
            <person name="Kuo A."/>
            <person name="Liang C."/>
            <person name="Lipzen A."/>
            <person name="Lutzoni F."/>
            <person name="Magnuson J."/>
            <person name="Mondo S."/>
            <person name="Nolan M."/>
            <person name="Ohm R."/>
            <person name="Pangilinan J."/>
            <person name="Park H.-J."/>
            <person name="Ramirez L."/>
            <person name="Alfaro M."/>
            <person name="Sun H."/>
            <person name="Tritt A."/>
            <person name="Yoshinaga Y."/>
            <person name="Zwiers L.-H."/>
            <person name="Turgeon B."/>
            <person name="Goodwin S."/>
            <person name="Spatafora J."/>
            <person name="Crous P."/>
            <person name="Grigoriev I."/>
        </authorList>
    </citation>
    <scope>NUCLEOTIDE SEQUENCE</scope>
    <source>
        <strain evidence="2">CBS 279.74</strain>
    </source>
</reference>
<keyword evidence="1" id="KW-0732">Signal</keyword>
<evidence type="ECO:0000313" key="2">
    <source>
        <dbReference type="EMBL" id="KAF2702950.1"/>
    </source>
</evidence>
<evidence type="ECO:0000313" key="3">
    <source>
        <dbReference type="Proteomes" id="UP000799428"/>
    </source>
</evidence>
<proteinExistence type="predicted"/>
<evidence type="ECO:0000256" key="1">
    <source>
        <dbReference type="SAM" id="SignalP"/>
    </source>
</evidence>
<dbReference type="Proteomes" id="UP000799428">
    <property type="component" value="Unassembled WGS sequence"/>
</dbReference>